<evidence type="ECO:0000256" key="8">
    <source>
        <dbReference type="ARBA" id="ARBA00047984"/>
    </source>
</evidence>
<evidence type="ECO:0000256" key="4">
    <source>
        <dbReference type="ARBA" id="ARBA00022801"/>
    </source>
</evidence>
<dbReference type="PROSITE" id="PS51192">
    <property type="entry name" value="HELICASE_ATP_BIND_1"/>
    <property type="match status" value="1"/>
</dbReference>
<comment type="similarity">
    <text evidence="7 11">Belongs to the DEAD box helicase family.</text>
</comment>
<gene>
    <name evidence="16" type="primary">rhlE</name>
    <name evidence="16" type="ORF">Pan14r_03190</name>
</gene>
<dbReference type="EMBL" id="SJPL01000001">
    <property type="protein sequence ID" value="TWT68081.1"/>
    <property type="molecule type" value="Genomic_DNA"/>
</dbReference>
<dbReference type="Gene3D" id="3.40.50.300">
    <property type="entry name" value="P-loop containing nucleotide triphosphate hydrolases"/>
    <property type="match status" value="2"/>
</dbReference>
<dbReference type="InterPro" id="IPR000629">
    <property type="entry name" value="RNA-helicase_DEAD-box_CS"/>
</dbReference>
<dbReference type="InterPro" id="IPR011545">
    <property type="entry name" value="DEAD/DEAH_box_helicase_dom"/>
</dbReference>
<dbReference type="GO" id="GO:0005829">
    <property type="term" value="C:cytosol"/>
    <property type="evidence" value="ECO:0007669"/>
    <property type="project" value="TreeGrafter"/>
</dbReference>
<feature type="domain" description="DEAD-box RNA helicase Q" evidence="15">
    <location>
        <begin position="2"/>
        <end position="30"/>
    </location>
</feature>
<evidence type="ECO:0000256" key="9">
    <source>
        <dbReference type="ARBA" id="ARBA00074363"/>
    </source>
</evidence>
<dbReference type="InterPro" id="IPR014001">
    <property type="entry name" value="Helicase_ATP-bd"/>
</dbReference>
<keyword evidence="3 11" id="KW-0547">Nucleotide-binding</keyword>
<dbReference type="InterPro" id="IPR001650">
    <property type="entry name" value="Helicase_C-like"/>
</dbReference>
<keyword evidence="6 11" id="KW-0067">ATP-binding</keyword>
<dbReference type="PROSITE" id="PS00039">
    <property type="entry name" value="DEAD_ATP_HELICASE"/>
    <property type="match status" value="1"/>
</dbReference>
<evidence type="ECO:0000259" key="13">
    <source>
        <dbReference type="PROSITE" id="PS51192"/>
    </source>
</evidence>
<keyword evidence="2" id="KW-0963">Cytoplasm</keyword>
<evidence type="ECO:0000256" key="11">
    <source>
        <dbReference type="RuleBase" id="RU000492"/>
    </source>
</evidence>
<accession>A0A5C5Y0A5</accession>
<comment type="catalytic activity">
    <reaction evidence="8">
        <text>ATP + H2O = ADP + phosphate + H(+)</text>
        <dbReference type="Rhea" id="RHEA:13065"/>
        <dbReference type="ChEBI" id="CHEBI:15377"/>
        <dbReference type="ChEBI" id="CHEBI:15378"/>
        <dbReference type="ChEBI" id="CHEBI:30616"/>
        <dbReference type="ChEBI" id="CHEBI:43474"/>
        <dbReference type="ChEBI" id="CHEBI:456216"/>
        <dbReference type="EC" id="3.6.4.13"/>
    </reaction>
</comment>
<keyword evidence="4 11" id="KW-0378">Hydrolase</keyword>
<dbReference type="CDD" id="cd00268">
    <property type="entry name" value="DEADc"/>
    <property type="match status" value="1"/>
</dbReference>
<dbReference type="Proteomes" id="UP000317238">
    <property type="component" value="Unassembled WGS sequence"/>
</dbReference>
<keyword evidence="17" id="KW-1185">Reference proteome</keyword>
<dbReference type="EC" id="3.6.4.13" evidence="1"/>
<reference evidence="16 17" key="1">
    <citation type="submission" date="2019-02" db="EMBL/GenBank/DDBJ databases">
        <title>Deep-cultivation of Planctomycetes and their phenomic and genomic characterization uncovers novel biology.</title>
        <authorList>
            <person name="Wiegand S."/>
            <person name="Jogler M."/>
            <person name="Boedeker C."/>
            <person name="Pinto D."/>
            <person name="Vollmers J."/>
            <person name="Rivas-Marin E."/>
            <person name="Kohn T."/>
            <person name="Peeters S.H."/>
            <person name="Heuer A."/>
            <person name="Rast P."/>
            <person name="Oberbeckmann S."/>
            <person name="Bunk B."/>
            <person name="Jeske O."/>
            <person name="Meyerdierks A."/>
            <person name="Storesund J.E."/>
            <person name="Kallscheuer N."/>
            <person name="Luecker S."/>
            <person name="Lage O.M."/>
            <person name="Pohl T."/>
            <person name="Merkel B.J."/>
            <person name="Hornburger P."/>
            <person name="Mueller R.-W."/>
            <person name="Bruemmer F."/>
            <person name="Labrenz M."/>
            <person name="Spormann A.M."/>
            <person name="Op Den Camp H."/>
            <person name="Overmann J."/>
            <person name="Amann R."/>
            <person name="Jetten M.S.M."/>
            <person name="Mascher T."/>
            <person name="Medema M.H."/>
            <person name="Devos D.P."/>
            <person name="Kaster A.-K."/>
            <person name="Ovreas L."/>
            <person name="Rohde M."/>
            <person name="Galperin M.Y."/>
            <person name="Jogler C."/>
        </authorList>
    </citation>
    <scope>NUCLEOTIDE SEQUENCE [LARGE SCALE GENOMIC DNA]</scope>
    <source>
        <strain evidence="16 17">Pan14r</strain>
    </source>
</reference>
<evidence type="ECO:0000313" key="16">
    <source>
        <dbReference type="EMBL" id="TWT68081.1"/>
    </source>
</evidence>
<dbReference type="OrthoDB" id="9805696at2"/>
<organism evidence="16 17">
    <name type="scientific">Crateriforma conspicua</name>
    <dbReference type="NCBI Taxonomy" id="2527996"/>
    <lineage>
        <taxon>Bacteria</taxon>
        <taxon>Pseudomonadati</taxon>
        <taxon>Planctomycetota</taxon>
        <taxon>Planctomycetia</taxon>
        <taxon>Planctomycetales</taxon>
        <taxon>Planctomycetaceae</taxon>
        <taxon>Crateriforma</taxon>
    </lineage>
</organism>
<dbReference type="PANTHER" id="PTHR47959:SF13">
    <property type="entry name" value="ATP-DEPENDENT RNA HELICASE RHLE"/>
    <property type="match status" value="1"/>
</dbReference>
<name>A0A5C5Y0A5_9PLAN</name>
<dbReference type="GO" id="GO:0005524">
    <property type="term" value="F:ATP binding"/>
    <property type="evidence" value="ECO:0007669"/>
    <property type="project" value="UniProtKB-KW"/>
</dbReference>
<dbReference type="PROSITE" id="PS51195">
    <property type="entry name" value="Q_MOTIF"/>
    <property type="match status" value="1"/>
</dbReference>
<evidence type="ECO:0000256" key="3">
    <source>
        <dbReference type="ARBA" id="ARBA00022741"/>
    </source>
</evidence>
<feature type="domain" description="Helicase ATP-binding" evidence="13">
    <location>
        <begin position="33"/>
        <end position="208"/>
    </location>
</feature>
<dbReference type="GO" id="GO:0016887">
    <property type="term" value="F:ATP hydrolysis activity"/>
    <property type="evidence" value="ECO:0007669"/>
    <property type="project" value="RHEA"/>
</dbReference>
<dbReference type="GO" id="GO:0003724">
    <property type="term" value="F:RNA helicase activity"/>
    <property type="evidence" value="ECO:0007669"/>
    <property type="project" value="UniProtKB-EC"/>
</dbReference>
<dbReference type="PANTHER" id="PTHR47959">
    <property type="entry name" value="ATP-DEPENDENT RNA HELICASE RHLE-RELATED"/>
    <property type="match status" value="1"/>
</dbReference>
<dbReference type="SMART" id="SM00487">
    <property type="entry name" value="DEXDc"/>
    <property type="match status" value="1"/>
</dbReference>
<evidence type="ECO:0000256" key="7">
    <source>
        <dbReference type="ARBA" id="ARBA00038437"/>
    </source>
</evidence>
<feature type="short sequence motif" description="Q motif" evidence="10">
    <location>
        <begin position="2"/>
        <end position="30"/>
    </location>
</feature>
<dbReference type="SMART" id="SM00490">
    <property type="entry name" value="HELICc"/>
    <property type="match status" value="1"/>
</dbReference>
<evidence type="ECO:0000256" key="5">
    <source>
        <dbReference type="ARBA" id="ARBA00022806"/>
    </source>
</evidence>
<dbReference type="InterPro" id="IPR027417">
    <property type="entry name" value="P-loop_NTPase"/>
</dbReference>
<evidence type="ECO:0000259" key="15">
    <source>
        <dbReference type="PROSITE" id="PS51195"/>
    </source>
</evidence>
<feature type="compositionally biased region" description="Basic residues" evidence="12">
    <location>
        <begin position="405"/>
        <end position="422"/>
    </location>
</feature>
<dbReference type="Pfam" id="PF00271">
    <property type="entry name" value="Helicase_C"/>
    <property type="match status" value="1"/>
</dbReference>
<dbReference type="GO" id="GO:0003676">
    <property type="term" value="F:nucleic acid binding"/>
    <property type="evidence" value="ECO:0007669"/>
    <property type="project" value="InterPro"/>
</dbReference>
<evidence type="ECO:0000313" key="17">
    <source>
        <dbReference type="Proteomes" id="UP000317238"/>
    </source>
</evidence>
<evidence type="ECO:0000256" key="1">
    <source>
        <dbReference type="ARBA" id="ARBA00012552"/>
    </source>
</evidence>
<comment type="caution">
    <text evidence="16">The sequence shown here is derived from an EMBL/GenBank/DDBJ whole genome shotgun (WGS) entry which is preliminary data.</text>
</comment>
<evidence type="ECO:0000256" key="6">
    <source>
        <dbReference type="ARBA" id="ARBA00022840"/>
    </source>
</evidence>
<keyword evidence="5 11" id="KW-0347">Helicase</keyword>
<feature type="compositionally biased region" description="Low complexity" evidence="12">
    <location>
        <begin position="392"/>
        <end position="404"/>
    </location>
</feature>
<dbReference type="GO" id="GO:0009266">
    <property type="term" value="P:response to temperature stimulus"/>
    <property type="evidence" value="ECO:0007669"/>
    <property type="project" value="UniProtKB-ARBA"/>
</dbReference>
<dbReference type="InterPro" id="IPR014014">
    <property type="entry name" value="RNA_helicase_DEAD_Q_motif"/>
</dbReference>
<evidence type="ECO:0000256" key="12">
    <source>
        <dbReference type="SAM" id="MobiDB-lite"/>
    </source>
</evidence>
<sequence length="429" mass="46986">MNKFDSIQLAPPIQKALKSLGYETPTPVQAQAIPPAVAGQDVLGCAQTGTGKTAAFALPILDYLENDRPEIIPNQPTTLVLAPTRELAIQIGDSFRDYAKHLRIRLAVIHGGVNQVPQVKQVRRGVDVLVATPGRLLDLMNQGHIDLSGVEIFVLDEADRMLDMGFLPALKKIIADLPKNRQSLFFSATMPPKIQSLAGELLFNPVSIDVTPKTKSVDLIRQSIRYVRREEKLDCLHRRLTEPNMDRAIVFTRTKHGANALVRKLDRQGVVAAAIHGNKSQSARQRALDAFRDKKISVLVATDVAARGIDIAGVSHVINFDMPVEAESYVHRIGRTGRAGCDGIAISFCTADEIDELRSIEKLIGRKIDIENPDAKFRHDGASADAGKPARSSRSGNRSGGQARQNRRRNRSGSTSGRKRQSRSAAMAR</sequence>
<dbReference type="Pfam" id="PF00270">
    <property type="entry name" value="DEAD"/>
    <property type="match status" value="1"/>
</dbReference>
<dbReference type="SUPFAM" id="SSF52540">
    <property type="entry name" value="P-loop containing nucleoside triphosphate hydrolases"/>
    <property type="match status" value="1"/>
</dbReference>
<dbReference type="CDD" id="cd18787">
    <property type="entry name" value="SF2_C_DEAD"/>
    <property type="match status" value="1"/>
</dbReference>
<dbReference type="RefSeq" id="WP_146438114.1">
    <property type="nucleotide sequence ID" value="NZ_SJPL01000001.1"/>
</dbReference>
<dbReference type="InterPro" id="IPR050079">
    <property type="entry name" value="DEAD_box_RNA_helicase"/>
</dbReference>
<dbReference type="PROSITE" id="PS51194">
    <property type="entry name" value="HELICASE_CTER"/>
    <property type="match status" value="1"/>
</dbReference>
<feature type="region of interest" description="Disordered" evidence="12">
    <location>
        <begin position="375"/>
        <end position="429"/>
    </location>
</feature>
<protein>
    <recommendedName>
        <fullName evidence="9">DEAD-box ATP-dependent RNA helicase RhpA</fullName>
        <ecNumber evidence="1">3.6.4.13</ecNumber>
    </recommendedName>
</protein>
<dbReference type="GO" id="GO:0042255">
    <property type="term" value="P:ribosome assembly"/>
    <property type="evidence" value="ECO:0007669"/>
    <property type="project" value="UniProtKB-ARBA"/>
</dbReference>
<dbReference type="FunFam" id="3.40.50.300:FF:000108">
    <property type="entry name" value="ATP-dependent RNA helicase RhlE"/>
    <property type="match status" value="1"/>
</dbReference>
<evidence type="ECO:0000256" key="10">
    <source>
        <dbReference type="PROSITE-ProRule" id="PRU00552"/>
    </source>
</evidence>
<proteinExistence type="inferred from homology"/>
<evidence type="ECO:0000256" key="2">
    <source>
        <dbReference type="ARBA" id="ARBA00022490"/>
    </source>
</evidence>
<evidence type="ECO:0000259" key="14">
    <source>
        <dbReference type="PROSITE" id="PS51194"/>
    </source>
</evidence>
<feature type="domain" description="Helicase C-terminal" evidence="14">
    <location>
        <begin position="219"/>
        <end position="381"/>
    </location>
</feature>
<dbReference type="AlphaFoldDB" id="A0A5C5Y0A5"/>
<dbReference type="InterPro" id="IPR044742">
    <property type="entry name" value="DEAD/DEAH_RhlB"/>
</dbReference>